<dbReference type="InterPro" id="IPR034144">
    <property type="entry name" value="TOPRIM_TopoIII"/>
</dbReference>
<feature type="domain" description="GRF-type" evidence="15">
    <location>
        <begin position="973"/>
        <end position="1015"/>
    </location>
</feature>
<dbReference type="EC" id="5.6.2.1" evidence="3 12"/>
<dbReference type="PROSITE" id="PS52039">
    <property type="entry name" value="TOPO_IA_2"/>
    <property type="match status" value="1"/>
</dbReference>
<dbReference type="GO" id="GO:0006281">
    <property type="term" value="P:DNA repair"/>
    <property type="evidence" value="ECO:0007669"/>
    <property type="project" value="TreeGrafter"/>
</dbReference>
<evidence type="ECO:0000256" key="13">
    <source>
        <dbReference type="SAM" id="MobiDB-lite"/>
    </source>
</evidence>
<dbReference type="InterPro" id="IPR003602">
    <property type="entry name" value="Topo_IA_DNA-bd_dom"/>
</dbReference>
<dbReference type="InterPro" id="IPR013825">
    <property type="entry name" value="Topo_IA_cen_sub2"/>
</dbReference>
<dbReference type="Pfam" id="PF01131">
    <property type="entry name" value="Topoisom_bac"/>
    <property type="match status" value="1"/>
</dbReference>
<feature type="compositionally biased region" description="Low complexity" evidence="13">
    <location>
        <begin position="933"/>
        <end position="952"/>
    </location>
</feature>
<dbReference type="AlphaFoldDB" id="D2VSX3"/>
<dbReference type="FunFam" id="3.40.50.140:FF:000003">
    <property type="entry name" value="DNA topoisomerase"/>
    <property type="match status" value="1"/>
</dbReference>
<evidence type="ECO:0000256" key="2">
    <source>
        <dbReference type="ARBA" id="ARBA00009446"/>
    </source>
</evidence>
<dbReference type="GO" id="GO:0006310">
    <property type="term" value="P:DNA recombination"/>
    <property type="evidence" value="ECO:0007669"/>
    <property type="project" value="TreeGrafter"/>
</dbReference>
<keyword evidence="18" id="KW-1185">Reference proteome</keyword>
<dbReference type="Gene3D" id="1.10.460.10">
    <property type="entry name" value="Topoisomerase I, domain 2"/>
    <property type="match status" value="1"/>
</dbReference>
<dbReference type="GO" id="GO:0006265">
    <property type="term" value="P:DNA topological change"/>
    <property type="evidence" value="ECO:0007669"/>
    <property type="project" value="InterPro"/>
</dbReference>
<keyword evidence="7" id="KW-0862">Zinc</keyword>
<dbReference type="Proteomes" id="UP000006671">
    <property type="component" value="Unassembled WGS sequence"/>
</dbReference>
<evidence type="ECO:0000259" key="15">
    <source>
        <dbReference type="PROSITE" id="PS51999"/>
    </source>
</evidence>
<dbReference type="GO" id="GO:0005634">
    <property type="term" value="C:nucleus"/>
    <property type="evidence" value="ECO:0007669"/>
    <property type="project" value="TreeGrafter"/>
</dbReference>
<dbReference type="PRINTS" id="PR00417">
    <property type="entry name" value="PRTPISMRASEI"/>
</dbReference>
<reference evidence="17 18" key="1">
    <citation type="journal article" date="2010" name="Cell">
        <title>The genome of Naegleria gruberi illuminates early eukaryotic versatility.</title>
        <authorList>
            <person name="Fritz-Laylin L.K."/>
            <person name="Prochnik S.E."/>
            <person name="Ginger M.L."/>
            <person name="Dacks J.B."/>
            <person name="Carpenter M.L."/>
            <person name="Field M.C."/>
            <person name="Kuo A."/>
            <person name="Paredez A."/>
            <person name="Chapman J."/>
            <person name="Pham J."/>
            <person name="Shu S."/>
            <person name="Neupane R."/>
            <person name="Cipriano M."/>
            <person name="Mancuso J."/>
            <person name="Tu H."/>
            <person name="Salamov A."/>
            <person name="Lindquist E."/>
            <person name="Shapiro H."/>
            <person name="Lucas S."/>
            <person name="Grigoriev I.V."/>
            <person name="Cande W.Z."/>
            <person name="Fulton C."/>
            <person name="Rokhsar D.S."/>
            <person name="Dawson S.C."/>
        </authorList>
    </citation>
    <scope>NUCLEOTIDE SEQUENCE [LARGE SCALE GENOMIC DNA]</scope>
    <source>
        <strain evidence="17 18">NEG-M</strain>
    </source>
</reference>
<dbReference type="SMART" id="SM00437">
    <property type="entry name" value="TOP1Ac"/>
    <property type="match status" value="1"/>
</dbReference>
<dbReference type="Gene3D" id="1.10.290.10">
    <property type="entry name" value="Topoisomerase I, domain 4"/>
    <property type="match status" value="1"/>
</dbReference>
<dbReference type="GO" id="GO:0003917">
    <property type="term" value="F:DNA topoisomerase type I (single strand cut, ATP-independent) activity"/>
    <property type="evidence" value="ECO:0007669"/>
    <property type="project" value="UniProtKB-EC"/>
</dbReference>
<dbReference type="SUPFAM" id="SSF56712">
    <property type="entry name" value="Prokaryotic type I DNA topoisomerase"/>
    <property type="match status" value="1"/>
</dbReference>
<evidence type="ECO:0000256" key="4">
    <source>
        <dbReference type="ARBA" id="ARBA00022723"/>
    </source>
</evidence>
<keyword evidence="4" id="KW-0479">Metal-binding</keyword>
<gene>
    <name evidence="17" type="ORF">NAEGRDRAFT_81118</name>
</gene>
<proteinExistence type="inferred from homology"/>
<evidence type="ECO:0000259" key="16">
    <source>
        <dbReference type="PROSITE" id="PS52039"/>
    </source>
</evidence>
<dbReference type="Pfam" id="PF01396">
    <property type="entry name" value="Zn_ribbon_Top1"/>
    <property type="match status" value="1"/>
</dbReference>
<evidence type="ECO:0000256" key="11">
    <source>
        <dbReference type="PROSITE-ProRule" id="PRU01343"/>
    </source>
</evidence>
<dbReference type="RefSeq" id="XP_002672722.1">
    <property type="nucleotide sequence ID" value="XM_002672676.1"/>
</dbReference>
<dbReference type="CDD" id="cd00186">
    <property type="entry name" value="TOP1Ac"/>
    <property type="match status" value="1"/>
</dbReference>
<dbReference type="PANTHER" id="PTHR11390">
    <property type="entry name" value="PROKARYOTIC DNA TOPOISOMERASE"/>
    <property type="match status" value="1"/>
</dbReference>
<comment type="similarity">
    <text evidence="2 12">Belongs to the type IA topoisomerase family.</text>
</comment>
<feature type="domain" description="Topo IA-type catalytic" evidence="16">
    <location>
        <begin position="192"/>
        <end position="614"/>
    </location>
</feature>
<dbReference type="SMART" id="SM00436">
    <property type="entry name" value="TOP1Bc"/>
    <property type="match status" value="1"/>
</dbReference>
<dbReference type="FunCoup" id="D2VSX3">
    <property type="interactions" value="673"/>
</dbReference>
<dbReference type="KEGG" id="ngr:NAEGRDRAFT_81118"/>
<dbReference type="PROSITE" id="PS50880">
    <property type="entry name" value="TOPRIM"/>
    <property type="match status" value="1"/>
</dbReference>
<dbReference type="InterPro" id="IPR000380">
    <property type="entry name" value="Topo_IA"/>
</dbReference>
<dbReference type="eggNOG" id="KOG1956">
    <property type="taxonomic scope" value="Eukaryota"/>
</dbReference>
<dbReference type="GeneID" id="8854209"/>
<dbReference type="SMART" id="SM00493">
    <property type="entry name" value="TOPRIM"/>
    <property type="match status" value="1"/>
</dbReference>
<keyword evidence="6 11" id="KW-0863">Zinc-finger</keyword>
<dbReference type="InterPro" id="IPR013824">
    <property type="entry name" value="Topo_IA_cen_sub1"/>
</dbReference>
<dbReference type="InterPro" id="IPR013498">
    <property type="entry name" value="Topo_IA_Znf"/>
</dbReference>
<dbReference type="InterPro" id="IPR006171">
    <property type="entry name" value="TOPRIM_dom"/>
</dbReference>
<dbReference type="EMBL" id="GG738895">
    <property type="protein sequence ID" value="EFC39978.1"/>
    <property type="molecule type" value="Genomic_DNA"/>
</dbReference>
<feature type="domain" description="Toprim" evidence="14">
    <location>
        <begin position="23"/>
        <end position="169"/>
    </location>
</feature>
<evidence type="ECO:0000256" key="10">
    <source>
        <dbReference type="ARBA" id="ARBA00023235"/>
    </source>
</evidence>
<protein>
    <recommendedName>
        <fullName evidence="3 12">DNA topoisomerase</fullName>
        <ecNumber evidence="3 12">5.6.2.1</ecNumber>
    </recommendedName>
</protein>
<evidence type="ECO:0000256" key="12">
    <source>
        <dbReference type="RuleBase" id="RU362092"/>
    </source>
</evidence>
<dbReference type="PROSITE" id="PS51999">
    <property type="entry name" value="ZF_GRF"/>
    <property type="match status" value="1"/>
</dbReference>
<dbReference type="InterPro" id="IPR023405">
    <property type="entry name" value="Topo_IA_core_domain"/>
</dbReference>
<feature type="region of interest" description="Disordered" evidence="13">
    <location>
        <begin position="873"/>
        <end position="965"/>
    </location>
</feature>
<dbReference type="InterPro" id="IPR013826">
    <property type="entry name" value="Topo_IA_cen_sub3"/>
</dbReference>
<dbReference type="STRING" id="5762.D2VSX3"/>
<feature type="compositionally biased region" description="Polar residues" evidence="13">
    <location>
        <begin position="873"/>
        <end position="885"/>
    </location>
</feature>
<evidence type="ECO:0000256" key="3">
    <source>
        <dbReference type="ARBA" id="ARBA00012891"/>
    </source>
</evidence>
<dbReference type="FunFam" id="1.10.290.10:FF:000001">
    <property type="entry name" value="DNA topoisomerase"/>
    <property type="match status" value="1"/>
</dbReference>
<keyword evidence="5" id="KW-0677">Repeat</keyword>
<dbReference type="Gene3D" id="3.30.65.10">
    <property type="entry name" value="Bacterial Topoisomerase I, domain 1"/>
    <property type="match status" value="1"/>
</dbReference>
<dbReference type="GO" id="GO:0031422">
    <property type="term" value="C:RecQ family helicase-topoisomerase III complex"/>
    <property type="evidence" value="ECO:0007669"/>
    <property type="project" value="TreeGrafter"/>
</dbReference>
<keyword evidence="9 12" id="KW-0238">DNA-binding</keyword>
<dbReference type="OMA" id="MELAMGD"/>
<dbReference type="CDD" id="cd03362">
    <property type="entry name" value="TOPRIM_TopoIA_TopoIII"/>
    <property type="match status" value="1"/>
</dbReference>
<dbReference type="OrthoDB" id="430051at2759"/>
<evidence type="ECO:0000256" key="1">
    <source>
        <dbReference type="ARBA" id="ARBA00000213"/>
    </source>
</evidence>
<dbReference type="Pfam" id="PF01751">
    <property type="entry name" value="Toprim"/>
    <property type="match status" value="1"/>
</dbReference>
<comment type="catalytic activity">
    <reaction evidence="1 12">
        <text>ATP-independent breakage of single-stranded DNA, followed by passage and rejoining.</text>
        <dbReference type="EC" id="5.6.2.1"/>
    </reaction>
</comment>
<evidence type="ECO:0000256" key="8">
    <source>
        <dbReference type="ARBA" id="ARBA00023029"/>
    </source>
</evidence>
<dbReference type="InterPro" id="IPR013497">
    <property type="entry name" value="Topo_IA_cen"/>
</dbReference>
<feature type="region of interest" description="Disordered" evidence="13">
    <location>
        <begin position="397"/>
        <end position="422"/>
    </location>
</feature>
<keyword evidence="8 12" id="KW-0799">Topoisomerase</keyword>
<evidence type="ECO:0000313" key="17">
    <source>
        <dbReference type="EMBL" id="EFC39978.1"/>
    </source>
</evidence>
<evidence type="ECO:0000256" key="6">
    <source>
        <dbReference type="ARBA" id="ARBA00022771"/>
    </source>
</evidence>
<dbReference type="GO" id="GO:0008270">
    <property type="term" value="F:zinc ion binding"/>
    <property type="evidence" value="ECO:0007669"/>
    <property type="project" value="UniProtKB-KW"/>
</dbReference>
<name>D2VSX3_NAEGR</name>
<dbReference type="PANTHER" id="PTHR11390:SF21">
    <property type="entry name" value="DNA TOPOISOMERASE 3-ALPHA"/>
    <property type="match status" value="1"/>
</dbReference>
<dbReference type="VEuPathDB" id="AmoebaDB:NAEGRDRAFT_81118"/>
<evidence type="ECO:0000313" key="18">
    <source>
        <dbReference type="Proteomes" id="UP000006671"/>
    </source>
</evidence>
<keyword evidence="10 12" id="KW-0413">Isomerase</keyword>
<organism evidence="18">
    <name type="scientific">Naegleria gruberi</name>
    <name type="common">Amoeba</name>
    <dbReference type="NCBI Taxonomy" id="5762"/>
    <lineage>
        <taxon>Eukaryota</taxon>
        <taxon>Discoba</taxon>
        <taxon>Heterolobosea</taxon>
        <taxon>Tetramitia</taxon>
        <taxon>Eutetramitia</taxon>
        <taxon>Vahlkampfiidae</taxon>
        <taxon>Naegleria</taxon>
    </lineage>
</organism>
<dbReference type="Gene3D" id="2.70.20.10">
    <property type="entry name" value="Topoisomerase I, domain 3"/>
    <property type="match status" value="1"/>
</dbReference>
<accession>D2VSX3</accession>
<dbReference type="InParanoid" id="D2VSX3"/>
<dbReference type="InterPro" id="IPR010666">
    <property type="entry name" value="Znf_GRF"/>
</dbReference>
<sequence length="1015" mass="114288">MSSRYQNAGGGGNYNNRQGPHQKVLCVAEKPEAAKQIATILSAGKFQRREGKSKFNKIFEFEYRMNGVVVTMSVTSVLGHLMELGFDPKLKSWTSCDPITLMDPATPVFRNVPEKNLEIQQNLEQEARYATKLLLWLDCDREGENIAFEVIEVCKKVNRSLSIENDSILRARFSEFTAAAINRAIRNLERPNVLDSMAVDTRQELDLRIGASFTRFQSLRLKKKFQGITADYISYGPCQFPTLGFVVKRDLIIKNFESESFWTLNCTHDMGEEGKAQFLWKRGRLFDQLTCLVIYELCVEAQRARVVNVEKKRRYKYRPDPLNTIELQKLASQKLKMGSHETMKVAESLYNKGFISYPRTETNNYNQFQDDDLKRLVNEHTSNPTWGGYASDLLNGGYQKPPSGKQDDKAHPPIHPLKGDCNSNDSKEQALYELIARHFLACCSKDAVGAETKVIISIANEEFTCSGLMVEQKNFLEIWKYDRWSDKSIPVFNAGQEFIPTSLLMDHGETRPPPHLSESDLISAMDSNGIGTDATVAQHIKTIQERGYVIKKGNRFEATNLGMALLQGYDLIGYELSTPNLRSKMEKDMLSISKGEQSKEAVIHQSLSMYKHVYIQICKSAYLLDKAVQQHFPTLGEGQSRVLGRGFSLCSCKNPMDLKEQDGNNFLHCKNCSDSYPLPSKSEYESIEDVCPICNFQILNIITQKNTSYKLCPHCFNNPPEIENSNESFANGFKCFNCTFTGCKYSRKKDAVVRKCQKCSNNLVVRQRKNDTSLYIGCKGFPNCKSAVWLPKSIEKADLTTEKCNRCSTRSDTVYRLKFTFAQGTLLPPGVNREHTTCVFCDQDFDEAFNINLNSLNGDSGGASSHGVLVHNSTSNNRNMPNRSPTIAGGGYGNRTSPVGATGRNIAARQNNTPPPNQMTLDRMLGKRTRVDNNNGNNNSNPPPQNSYQRNNTSPRNQFGNNHGGSGSGDVVCTNCSSAPEIFTCKQGENQGRQFYKCPNKDKDEACKKFFKWVD</sequence>
<dbReference type="Gene3D" id="3.40.50.140">
    <property type="match status" value="1"/>
</dbReference>
<comment type="function">
    <text evidence="12">Introduces a single-strand break via transesterification at a target site in duplex DNA. Releases the supercoiling and torsional tension of DNA introduced during the DNA replication and transcription by transiently cleaving and rejoining one strand of the DNA duplex. The scissile phosphodiester is attacked by the catalytic tyrosine of the enzyme, resulting in the formation of a DNA-(5'-phosphotyrosyl)-enzyme intermediate and the expulsion of a 3'-OH DNA strand.</text>
</comment>
<evidence type="ECO:0000256" key="9">
    <source>
        <dbReference type="ARBA" id="ARBA00023125"/>
    </source>
</evidence>
<dbReference type="Pfam" id="PF06839">
    <property type="entry name" value="Zn_ribbon_GRF"/>
    <property type="match status" value="1"/>
</dbReference>
<evidence type="ECO:0000256" key="7">
    <source>
        <dbReference type="ARBA" id="ARBA00022833"/>
    </source>
</evidence>
<dbReference type="InterPro" id="IPR003601">
    <property type="entry name" value="Topo_IA_2"/>
</dbReference>
<evidence type="ECO:0000256" key="5">
    <source>
        <dbReference type="ARBA" id="ARBA00022737"/>
    </source>
</evidence>
<dbReference type="GO" id="GO:0003677">
    <property type="term" value="F:DNA binding"/>
    <property type="evidence" value="ECO:0007669"/>
    <property type="project" value="UniProtKB-KW"/>
</dbReference>
<evidence type="ECO:0000259" key="14">
    <source>
        <dbReference type="PROSITE" id="PS50880"/>
    </source>
</evidence>